<dbReference type="EMBL" id="RWJF01000001">
    <property type="protein sequence ID" value="RST29904.1"/>
    <property type="molecule type" value="Genomic_DNA"/>
</dbReference>
<dbReference type="InterPro" id="IPR041546">
    <property type="entry name" value="ClpA/ClpB_AAA_lid"/>
</dbReference>
<dbReference type="SMART" id="SM00382">
    <property type="entry name" value="AAA"/>
    <property type="match status" value="2"/>
</dbReference>
<evidence type="ECO:0000313" key="16">
    <source>
        <dbReference type="Proteomes" id="UP000274661"/>
    </source>
</evidence>
<evidence type="ECO:0000256" key="6">
    <source>
        <dbReference type="ARBA" id="ARBA00022840"/>
    </source>
</evidence>
<reference evidence="15 16" key="1">
    <citation type="submission" date="2018-12" db="EMBL/GenBank/DDBJ databases">
        <title>Sphingomonas sp. HMF7854 Genome sequencing and assembly.</title>
        <authorList>
            <person name="Cha I."/>
            <person name="Kang H."/>
            <person name="Kim H."/>
            <person name="Kang J."/>
            <person name="Joh K."/>
        </authorList>
    </citation>
    <scope>NUCLEOTIDE SEQUENCE [LARGE SCALE GENOMIC DNA]</scope>
    <source>
        <strain evidence="15 16">HMF7854</strain>
    </source>
</reference>
<evidence type="ECO:0000256" key="9">
    <source>
        <dbReference type="ARBA" id="ARBA00025613"/>
    </source>
</evidence>
<dbReference type="Pfam" id="PF07724">
    <property type="entry name" value="AAA_2"/>
    <property type="match status" value="1"/>
</dbReference>
<keyword evidence="13" id="KW-0963">Cytoplasm</keyword>
<feature type="domain" description="Clp R" evidence="14">
    <location>
        <begin position="3"/>
        <end position="149"/>
    </location>
</feature>
<dbReference type="InterPro" id="IPR001270">
    <property type="entry name" value="ClpA/B"/>
</dbReference>
<keyword evidence="13" id="KW-0346">Stress response</keyword>
<dbReference type="InterPro" id="IPR004176">
    <property type="entry name" value="Clp_R_N"/>
</dbReference>
<dbReference type="GO" id="GO:0016887">
    <property type="term" value="F:ATP hydrolysis activity"/>
    <property type="evidence" value="ECO:0007669"/>
    <property type="project" value="InterPro"/>
</dbReference>
<dbReference type="NCBIfam" id="TIGR03346">
    <property type="entry name" value="chaperone_ClpB"/>
    <property type="match status" value="1"/>
</dbReference>
<dbReference type="PANTHER" id="PTHR11638">
    <property type="entry name" value="ATP-DEPENDENT CLP PROTEASE"/>
    <property type="match status" value="1"/>
</dbReference>
<dbReference type="RefSeq" id="WP_126717742.1">
    <property type="nucleotide sequence ID" value="NZ_RWJF01000001.1"/>
</dbReference>
<dbReference type="CDD" id="cd00009">
    <property type="entry name" value="AAA"/>
    <property type="match status" value="1"/>
</dbReference>
<evidence type="ECO:0000256" key="12">
    <source>
        <dbReference type="RuleBase" id="RU004432"/>
    </source>
</evidence>
<evidence type="ECO:0000256" key="10">
    <source>
        <dbReference type="ARBA" id="ARBA00026057"/>
    </source>
</evidence>
<organism evidence="15 16">
    <name type="scientific">Sphingomonas ginkgonis</name>
    <dbReference type="NCBI Taxonomy" id="2315330"/>
    <lineage>
        <taxon>Bacteria</taxon>
        <taxon>Pseudomonadati</taxon>
        <taxon>Pseudomonadota</taxon>
        <taxon>Alphaproteobacteria</taxon>
        <taxon>Sphingomonadales</taxon>
        <taxon>Sphingomonadaceae</taxon>
        <taxon>Sphingomonas</taxon>
    </lineage>
</organism>
<dbReference type="InterPro" id="IPR019489">
    <property type="entry name" value="Clp_ATPase_C"/>
</dbReference>
<dbReference type="InterPro" id="IPR017730">
    <property type="entry name" value="Chaperonin_ClpB"/>
</dbReference>
<evidence type="ECO:0000256" key="5">
    <source>
        <dbReference type="ARBA" id="ARBA00022741"/>
    </source>
</evidence>
<dbReference type="SMART" id="SM01086">
    <property type="entry name" value="ClpB_D2-small"/>
    <property type="match status" value="1"/>
</dbReference>
<dbReference type="FunFam" id="3.40.50.300:FF:000120">
    <property type="entry name" value="ATP-dependent chaperone ClpB"/>
    <property type="match status" value="1"/>
</dbReference>
<dbReference type="InterPro" id="IPR027417">
    <property type="entry name" value="P-loop_NTPase"/>
</dbReference>
<dbReference type="InterPro" id="IPR036628">
    <property type="entry name" value="Clp_N_dom_sf"/>
</dbReference>
<dbReference type="InterPro" id="IPR028299">
    <property type="entry name" value="ClpA/B_CS2"/>
</dbReference>
<comment type="function">
    <text evidence="9">Part of a stress-induced multi-chaperone system, it is involved in the recovery of the cell from heat-induced damage, in cooperation with DnaK, DnaJ and GrpE. Acts before DnaK, in the processing of protein aggregates. Protein binding stimulates the ATPase activity; ATP hydrolysis unfolds the denatured protein aggregates, which probably helps expose new hydrophobic binding sites on the surface of ClpB-bound aggregates, contributing to the solubilization and refolding of denatured protein aggregates by DnaK.</text>
</comment>
<dbReference type="PRINTS" id="PR00300">
    <property type="entry name" value="CLPPROTEASEA"/>
</dbReference>
<proteinExistence type="inferred from homology"/>
<dbReference type="Pfam" id="PF02861">
    <property type="entry name" value="Clp_N"/>
    <property type="match status" value="1"/>
</dbReference>
<dbReference type="SUPFAM" id="SSF81923">
    <property type="entry name" value="Double Clp-N motif"/>
    <property type="match status" value="1"/>
</dbReference>
<dbReference type="Gene3D" id="1.10.1780.10">
    <property type="entry name" value="Clp, N-terminal domain"/>
    <property type="match status" value="1"/>
</dbReference>
<dbReference type="Pfam" id="PF17871">
    <property type="entry name" value="AAA_lid_9"/>
    <property type="match status" value="1"/>
</dbReference>
<comment type="subunit">
    <text evidence="13">Homohexamer; The oligomerization is ATP-dependent.</text>
</comment>
<sequence length="868" mass="94513">MDFDKLTERARGFLQAAQTIAVREHHQRIAPAHLLKALLDDEQGMAAGLINAAGGDAQAARREVDALTARIPAVTGSGASSAPALDGDTIRILDQAQEVAKKSGDAFVTVERILLAMTLAKGSDVGNALQRAGVTPQNLNAAIDKLRGGRTADTQSAEDRYDALKRFARDLTRAAHDGKLDPVIGRDEEIRRTIQVLARRTKNNPVLIGEPGVGKTAIAEGLALRIANGDVPDGLKDKTLMSLDMGALIAGAKYRGEFEERLKGVLDEVKGAAGDIILFIDEMHTLVGAGKGEGAMDASNLLKPALARGELHCIGATTLDEYRKHVEKDAALERRFQPVFVGEPTVPDTISILRGLKEKYELHHGVRITDAALVAAATLSNRYISDRFLPDKAIDLMDEAASRLRMEVESKPEEIENLDRRIIQLKIEREALKKEQDAASRDRLSRLEGDLANLEQQSAELTARWQAEKDKIAGEARIKEQLDTARIELEQAQRSGDLAKAGELAYGRIPGLEKQLSEAQAASQGAMLREEVTDQDIAAVVSRWTGVPVERMMEGEREKLLAMESAIGAKVIGQEDAVKAVSAAVRRARAGLQDPNRPLGSFLFLGPTGVGKTELTKALAEFLFDDPTAMVRIDMSEFMEKHAVSRLIGAPPGYVGYEEGGVLTEAVRRRPYQVVLFDEVEKAHGDVFNVLLQVLDDGRLTDGQGRTVDFTNTIIILTSNLGSQYLASLGEDEPVDKAEPQVMEVVRAHFRPEFLNRLDEIILFHRLSAGHMGPIVEIQVARLGRLLEDRKIRLDLSAAARAWLGRVGYDPVYGARPLKRAVQKYLQDPLADAILAGKVRDGDVVHVDEGDGRLRIEPASTAAQAQAA</sequence>
<dbReference type="Pfam" id="PF00004">
    <property type="entry name" value="AAA"/>
    <property type="match status" value="1"/>
</dbReference>
<dbReference type="InterPro" id="IPR018368">
    <property type="entry name" value="ClpA/B_CS1"/>
</dbReference>
<evidence type="ECO:0000256" key="8">
    <source>
        <dbReference type="ARBA" id="ARBA00023186"/>
    </source>
</evidence>
<dbReference type="GO" id="GO:0034605">
    <property type="term" value="P:cellular response to heat"/>
    <property type="evidence" value="ECO:0007669"/>
    <property type="project" value="TreeGrafter"/>
</dbReference>
<dbReference type="InterPro" id="IPR003959">
    <property type="entry name" value="ATPase_AAA_core"/>
</dbReference>
<comment type="caution">
    <text evidence="15">The sequence shown here is derived from an EMBL/GenBank/DDBJ whole genome shotgun (WGS) entry which is preliminary data.</text>
</comment>
<comment type="similarity">
    <text evidence="2 12">Belongs to the ClpA/ClpB family.</text>
</comment>
<dbReference type="PROSITE" id="PS51903">
    <property type="entry name" value="CLP_R"/>
    <property type="match status" value="1"/>
</dbReference>
<gene>
    <name evidence="13 15" type="primary">clpB</name>
    <name evidence="15" type="ORF">HMF7854_02995</name>
</gene>
<dbReference type="InterPro" id="IPR003593">
    <property type="entry name" value="AAA+_ATPase"/>
</dbReference>
<dbReference type="Proteomes" id="UP000274661">
    <property type="component" value="Unassembled WGS sequence"/>
</dbReference>
<keyword evidence="7 13" id="KW-0175">Coiled coil</keyword>
<dbReference type="FunFam" id="3.40.50.300:FF:000010">
    <property type="entry name" value="Chaperone clpB 1, putative"/>
    <property type="match status" value="1"/>
</dbReference>
<dbReference type="InterPro" id="IPR050130">
    <property type="entry name" value="ClpA_ClpB"/>
</dbReference>
<keyword evidence="16" id="KW-1185">Reference proteome</keyword>
<keyword evidence="4 11" id="KW-0677">Repeat</keyword>
<dbReference type="OrthoDB" id="9803641at2"/>
<name>A0A429V7L2_9SPHN</name>
<evidence type="ECO:0000259" key="14">
    <source>
        <dbReference type="PROSITE" id="PS51903"/>
    </source>
</evidence>
<dbReference type="GO" id="GO:0005524">
    <property type="term" value="F:ATP binding"/>
    <property type="evidence" value="ECO:0007669"/>
    <property type="project" value="UniProtKB-UniRule"/>
</dbReference>
<dbReference type="PROSITE" id="PS00870">
    <property type="entry name" value="CLPAB_1"/>
    <property type="match status" value="1"/>
</dbReference>
<dbReference type="GO" id="GO:0042026">
    <property type="term" value="P:protein refolding"/>
    <property type="evidence" value="ECO:0007669"/>
    <property type="project" value="UniProtKB-UniRule"/>
</dbReference>
<keyword evidence="5 12" id="KW-0547">Nucleotide-binding</keyword>
<evidence type="ECO:0000256" key="13">
    <source>
        <dbReference type="RuleBase" id="RU362034"/>
    </source>
</evidence>
<evidence type="ECO:0000256" key="4">
    <source>
        <dbReference type="ARBA" id="ARBA00022737"/>
    </source>
</evidence>
<dbReference type="Pfam" id="PF10431">
    <property type="entry name" value="ClpB_D2-small"/>
    <property type="match status" value="1"/>
</dbReference>
<comment type="subunit">
    <text evidence="10">Homohexamer. The oligomerization is ATP-dependent.</text>
</comment>
<keyword evidence="8 12" id="KW-0143">Chaperone</keyword>
<dbReference type="CDD" id="cd19499">
    <property type="entry name" value="RecA-like_ClpB_Hsp104-like"/>
    <property type="match status" value="1"/>
</dbReference>
<dbReference type="FunFam" id="3.40.50.300:FF:000025">
    <property type="entry name" value="ATP-dependent Clp protease subunit"/>
    <property type="match status" value="1"/>
</dbReference>
<dbReference type="PANTHER" id="PTHR11638:SF18">
    <property type="entry name" value="HEAT SHOCK PROTEIN 104"/>
    <property type="match status" value="1"/>
</dbReference>
<keyword evidence="6 12" id="KW-0067">ATP-binding</keyword>
<evidence type="ECO:0000256" key="1">
    <source>
        <dbReference type="ARBA" id="ARBA00004496"/>
    </source>
</evidence>
<dbReference type="SUPFAM" id="SSF52540">
    <property type="entry name" value="P-loop containing nucleoside triphosphate hydrolases"/>
    <property type="match status" value="2"/>
</dbReference>
<accession>A0A429V7L2</accession>
<dbReference type="PROSITE" id="PS00871">
    <property type="entry name" value="CLPAB_2"/>
    <property type="match status" value="1"/>
</dbReference>
<protein>
    <recommendedName>
        <fullName evidence="3 13">Chaperone protein ClpB</fullName>
    </recommendedName>
</protein>
<dbReference type="GO" id="GO:0005737">
    <property type="term" value="C:cytoplasm"/>
    <property type="evidence" value="ECO:0007669"/>
    <property type="project" value="UniProtKB-SubCell"/>
</dbReference>
<evidence type="ECO:0000256" key="7">
    <source>
        <dbReference type="ARBA" id="ARBA00023054"/>
    </source>
</evidence>
<evidence type="ECO:0000313" key="15">
    <source>
        <dbReference type="EMBL" id="RST29904.1"/>
    </source>
</evidence>
<dbReference type="AlphaFoldDB" id="A0A429V7L2"/>
<evidence type="ECO:0000256" key="11">
    <source>
        <dbReference type="PROSITE-ProRule" id="PRU01251"/>
    </source>
</evidence>
<dbReference type="Gene3D" id="3.40.50.300">
    <property type="entry name" value="P-loop containing nucleotide triphosphate hydrolases"/>
    <property type="match status" value="3"/>
</dbReference>
<comment type="subcellular location">
    <subcellularLocation>
        <location evidence="1 13">Cytoplasm</location>
    </subcellularLocation>
</comment>
<feature type="coiled-coil region" evidence="13">
    <location>
        <begin position="415"/>
        <end position="495"/>
    </location>
</feature>
<evidence type="ECO:0000256" key="3">
    <source>
        <dbReference type="ARBA" id="ARBA00017574"/>
    </source>
</evidence>
<evidence type="ECO:0000256" key="2">
    <source>
        <dbReference type="ARBA" id="ARBA00008675"/>
    </source>
</evidence>
<dbReference type="Gene3D" id="1.10.8.60">
    <property type="match status" value="1"/>
</dbReference>